<organism evidence="1 2">
    <name type="scientific">Ruminiclostridium sufflavum DSM 19573</name>
    <dbReference type="NCBI Taxonomy" id="1121337"/>
    <lineage>
        <taxon>Bacteria</taxon>
        <taxon>Bacillati</taxon>
        <taxon>Bacillota</taxon>
        <taxon>Clostridia</taxon>
        <taxon>Eubacteriales</taxon>
        <taxon>Oscillospiraceae</taxon>
        <taxon>Ruminiclostridium</taxon>
    </lineage>
</organism>
<dbReference type="RefSeq" id="WP_110462726.1">
    <property type="nucleotide sequence ID" value="NZ_QKMR01000017.1"/>
</dbReference>
<dbReference type="EMBL" id="QKMR01000017">
    <property type="protein sequence ID" value="PYG86697.1"/>
    <property type="molecule type" value="Genomic_DNA"/>
</dbReference>
<dbReference type="Pfam" id="PF10117">
    <property type="entry name" value="McrBC"/>
    <property type="match status" value="1"/>
</dbReference>
<evidence type="ECO:0000313" key="2">
    <source>
        <dbReference type="Proteomes" id="UP000248132"/>
    </source>
</evidence>
<sequence length="466" mass="54296">MINTFEFQKVKTSKLPSVWCEDGALEELEKFLQSNWEQRGIFYSDKKVSSRQQFIDFDRRDGFKTQNYIGTITFRGEQLNIFPKIYKEDEADYNASELVIQDLIYDLIMWLGYCDKFHFPFVTMKGEMDNTETFLELLITVYVHYVKAAVNRQLFFRYEEVEEIGSMPKGKISFNDYAIRRYPAGQWNKLQYTYSNFVFDNLLNRIIKCTCRMLDGITTQINNRRIIHNILMKLGDVADVNCMPYDCDAVHLNALQANYSIILSMSKMFLLNKVSSQSMGVSETFCFLFPAELLFEGFISGFMRKAFSDRVKLSTQTRDLFLTELVVDGEVVGNRFQLKEDIVIQADDVIIVLDTKYKEIDRLDKIKEDSGRLGITDADMKQMAVYANRRGAKRMYLLYPLYRNTMPDKTEVVFNIIDGRGDAAVKIPLQILQVPFAFGDDVEKTKKLLYDILGKIVRHNKDYLSQ</sequence>
<protein>
    <submittedName>
        <fullName evidence="1">5-methylcytosine-specific restriction enzyme subunit McrC</fullName>
    </submittedName>
</protein>
<dbReference type="OrthoDB" id="2021044at2"/>
<name>A0A318XV18_9FIRM</name>
<keyword evidence="2" id="KW-1185">Reference proteome</keyword>
<gene>
    <name evidence="1" type="ORF">LY28_02723</name>
</gene>
<evidence type="ECO:0000313" key="1">
    <source>
        <dbReference type="EMBL" id="PYG86697.1"/>
    </source>
</evidence>
<dbReference type="InterPro" id="IPR019292">
    <property type="entry name" value="McrC"/>
</dbReference>
<comment type="caution">
    <text evidence="1">The sequence shown here is derived from an EMBL/GenBank/DDBJ whole genome shotgun (WGS) entry which is preliminary data.</text>
</comment>
<dbReference type="Proteomes" id="UP000248132">
    <property type="component" value="Unassembled WGS sequence"/>
</dbReference>
<dbReference type="PANTHER" id="PTHR38733:SF1">
    <property type="entry name" value="TYPE IV METHYL-DIRECTED RESTRICTION ENZYME ECOKMCRBC"/>
    <property type="match status" value="1"/>
</dbReference>
<proteinExistence type="predicted"/>
<reference evidence="1 2" key="1">
    <citation type="submission" date="2018-06" db="EMBL/GenBank/DDBJ databases">
        <title>Genomic Encyclopedia of Type Strains, Phase I: the one thousand microbial genomes (KMG-I) project.</title>
        <authorList>
            <person name="Kyrpides N."/>
        </authorList>
    </citation>
    <scope>NUCLEOTIDE SEQUENCE [LARGE SCALE GENOMIC DNA]</scope>
    <source>
        <strain evidence="1 2">DSM 19573</strain>
    </source>
</reference>
<dbReference type="AlphaFoldDB" id="A0A318XV18"/>
<accession>A0A318XV18</accession>
<dbReference type="PANTHER" id="PTHR38733">
    <property type="entry name" value="PROTEIN MCRC"/>
    <property type="match status" value="1"/>
</dbReference>